<dbReference type="InterPro" id="IPR009072">
    <property type="entry name" value="Histone-fold"/>
</dbReference>
<accession>A0A1D1YLT3</accession>
<dbReference type="InterPro" id="IPR006565">
    <property type="entry name" value="BTP"/>
</dbReference>
<evidence type="ECO:0000313" key="7">
    <source>
        <dbReference type="EMBL" id="JAT55604.1"/>
    </source>
</evidence>
<gene>
    <name evidence="7" type="primary">TAF3_2</name>
    <name evidence="7" type="ORF">g.123542</name>
</gene>
<dbReference type="PANTHER" id="PTHR46338:SF21">
    <property type="entry name" value="OS02G0699900 PROTEIN"/>
    <property type="match status" value="1"/>
</dbReference>
<organism evidence="7">
    <name type="scientific">Anthurium amnicola</name>
    <dbReference type="NCBI Taxonomy" id="1678845"/>
    <lineage>
        <taxon>Eukaryota</taxon>
        <taxon>Viridiplantae</taxon>
        <taxon>Streptophyta</taxon>
        <taxon>Embryophyta</taxon>
        <taxon>Tracheophyta</taxon>
        <taxon>Spermatophyta</taxon>
        <taxon>Magnoliopsida</taxon>
        <taxon>Liliopsida</taxon>
        <taxon>Araceae</taxon>
        <taxon>Pothoideae</taxon>
        <taxon>Potheae</taxon>
        <taxon>Anthurium</taxon>
    </lineage>
</organism>
<evidence type="ECO:0000256" key="1">
    <source>
        <dbReference type="ARBA" id="ARBA00004123"/>
    </source>
</evidence>
<feature type="compositionally biased region" description="Pro residues" evidence="5">
    <location>
        <begin position="8"/>
        <end position="26"/>
    </location>
</feature>
<dbReference type="AlphaFoldDB" id="A0A1D1YLT3"/>
<keyword evidence="7" id="KW-0396">Initiation factor</keyword>
<keyword evidence="4" id="KW-0539">Nucleus</keyword>
<keyword evidence="3" id="KW-0804">Transcription</keyword>
<dbReference type="InterPro" id="IPR037818">
    <property type="entry name" value="TAF8"/>
</dbReference>
<feature type="domain" description="Bromodomain associated" evidence="6">
    <location>
        <begin position="27"/>
        <end position="103"/>
    </location>
</feature>
<dbReference type="PANTHER" id="PTHR46338">
    <property type="entry name" value="TRANSCRIPTION INITIATION FACTOR TFIID SUBUNIT 8"/>
    <property type="match status" value="1"/>
</dbReference>
<dbReference type="GO" id="GO:0046982">
    <property type="term" value="F:protein heterodimerization activity"/>
    <property type="evidence" value="ECO:0007669"/>
    <property type="project" value="InterPro"/>
</dbReference>
<keyword evidence="2" id="KW-0805">Transcription regulation</keyword>
<keyword evidence="7" id="KW-0648">Protein biosynthesis</keyword>
<evidence type="ECO:0000256" key="2">
    <source>
        <dbReference type="ARBA" id="ARBA00023015"/>
    </source>
</evidence>
<evidence type="ECO:0000259" key="6">
    <source>
        <dbReference type="SMART" id="SM00576"/>
    </source>
</evidence>
<name>A0A1D1YLT3_9ARAE</name>
<dbReference type="SMART" id="SM00576">
    <property type="entry name" value="BTP"/>
    <property type="match status" value="1"/>
</dbReference>
<dbReference type="GO" id="GO:0003743">
    <property type="term" value="F:translation initiation factor activity"/>
    <property type="evidence" value="ECO:0007669"/>
    <property type="project" value="UniProtKB-KW"/>
</dbReference>
<evidence type="ECO:0000256" key="3">
    <source>
        <dbReference type="ARBA" id="ARBA00023163"/>
    </source>
</evidence>
<dbReference type="EMBL" id="GDJX01012332">
    <property type="protein sequence ID" value="JAT55604.1"/>
    <property type="molecule type" value="Transcribed_RNA"/>
</dbReference>
<dbReference type="Pfam" id="PF07524">
    <property type="entry name" value="Bromo_TP"/>
    <property type="match status" value="1"/>
</dbReference>
<proteinExistence type="predicted"/>
<comment type="subcellular location">
    <subcellularLocation>
        <location evidence="1">Nucleus</location>
    </subcellularLocation>
</comment>
<dbReference type="Gene3D" id="1.10.20.10">
    <property type="entry name" value="Histone, subunit A"/>
    <property type="match status" value="1"/>
</dbReference>
<reference evidence="7" key="1">
    <citation type="submission" date="2015-07" db="EMBL/GenBank/DDBJ databases">
        <title>Transcriptome Assembly of Anthurium amnicola.</title>
        <authorList>
            <person name="Suzuki J."/>
        </authorList>
    </citation>
    <scope>NUCLEOTIDE SEQUENCE</scope>
</reference>
<feature type="region of interest" description="Disordered" evidence="5">
    <location>
        <begin position="1"/>
        <end position="26"/>
    </location>
</feature>
<protein>
    <submittedName>
        <fullName evidence="7">Transcription initiation factor TFIID subunit 3</fullName>
    </submittedName>
</protein>
<evidence type="ECO:0000256" key="4">
    <source>
        <dbReference type="ARBA" id="ARBA00023242"/>
    </source>
</evidence>
<dbReference type="GO" id="GO:0005669">
    <property type="term" value="C:transcription factor TFIID complex"/>
    <property type="evidence" value="ECO:0007669"/>
    <property type="project" value="InterPro"/>
</dbReference>
<sequence length="284" mass="30200">MASGNVTPRPPPPPPPPPPRRPHPIPAPLAAAVSRVAVAQICRSAGYRAAEPAALRALADVSARYLLALARRAAASAGDGGRTDANLLDVALALEDLALPLGFPGAAHPAGRLLRPSAGPLGGLMHFVASVDEIPFATALRRETAPPPEPKPTLAPPFRHVPRWLPGFPDAWEGDRAKKGQKGEEKVGGLWEKGFLGQQPRLPPDGKGMVEREKERRLLPVERVRVRFRLRPGAVEDAAGGGGGGKKKRKVELTSVMGKPLGKRHLVSSRPTLKVLNEMLIMTC</sequence>
<evidence type="ECO:0000256" key="5">
    <source>
        <dbReference type="SAM" id="MobiDB-lite"/>
    </source>
</evidence>